<dbReference type="PANTHER" id="PTHR35525">
    <property type="entry name" value="BLL6575 PROTEIN"/>
    <property type="match status" value="1"/>
</dbReference>
<dbReference type="InterPro" id="IPR021005">
    <property type="entry name" value="Znf_CGNR"/>
</dbReference>
<gene>
    <name evidence="2" type="ORF">TL08_12415</name>
</gene>
<keyword evidence="3" id="KW-1185">Reference proteome</keyword>
<feature type="domain" description="Zinc finger CGNR" evidence="1">
    <location>
        <begin position="172"/>
        <end position="215"/>
    </location>
</feature>
<proteinExistence type="predicted"/>
<dbReference type="AlphaFoldDB" id="A0AAC9HPP2"/>
<evidence type="ECO:0000259" key="1">
    <source>
        <dbReference type="Pfam" id="PF11706"/>
    </source>
</evidence>
<dbReference type="InterPro" id="IPR023286">
    <property type="entry name" value="ABATE_dom_sf"/>
</dbReference>
<dbReference type="Gene3D" id="1.10.3300.10">
    <property type="entry name" value="Jann2411-like domain"/>
    <property type="match status" value="1"/>
</dbReference>
<evidence type="ECO:0000313" key="3">
    <source>
        <dbReference type="Proteomes" id="UP000095210"/>
    </source>
</evidence>
<dbReference type="KEGG" id="ahm:TL08_12415"/>
<dbReference type="Proteomes" id="UP000095210">
    <property type="component" value="Chromosome"/>
</dbReference>
<dbReference type="EMBL" id="CP014859">
    <property type="protein sequence ID" value="AOS63297.1"/>
    <property type="molecule type" value="Genomic_DNA"/>
</dbReference>
<dbReference type="SUPFAM" id="SSF160904">
    <property type="entry name" value="Jann2411-like"/>
    <property type="match status" value="1"/>
</dbReference>
<dbReference type="InterPro" id="IPR010852">
    <property type="entry name" value="ABATE"/>
</dbReference>
<dbReference type="RefSeq" id="WP_069849002.1">
    <property type="nucleotide sequence ID" value="NZ_CP014859.1"/>
</dbReference>
<organism evidence="2 3">
    <name type="scientific">Actinoalloteichus hymeniacidonis</name>
    <dbReference type="NCBI Taxonomy" id="340345"/>
    <lineage>
        <taxon>Bacteria</taxon>
        <taxon>Bacillati</taxon>
        <taxon>Actinomycetota</taxon>
        <taxon>Actinomycetes</taxon>
        <taxon>Pseudonocardiales</taxon>
        <taxon>Pseudonocardiaceae</taxon>
        <taxon>Actinoalloteichus</taxon>
    </lineage>
</organism>
<evidence type="ECO:0000313" key="2">
    <source>
        <dbReference type="EMBL" id="AOS63297.1"/>
    </source>
</evidence>
<sequence length="218" mass="23369">MAEPSRRALLVKEFANTLDVEAGTDRADSREGLAGWLIEMGLAAAGSIDVCESELRDFLVLRAGVRELLDAAGDPDPTLVAASDEVTRRLPMFVSLSSMLRPVVVEGEPAPEDAALDAVPAVDPATDLPRDFFFGVEAETLTADPTETAARRAMSAIAGAVATIRITGEIGRLTRCAALSCAMVFFDASKNHSRRWCSMRVCGNRAKARAYAARRREA</sequence>
<dbReference type="PANTHER" id="PTHR35525:SF3">
    <property type="entry name" value="BLL6575 PROTEIN"/>
    <property type="match status" value="1"/>
</dbReference>
<name>A0AAC9HPP2_9PSEU</name>
<protein>
    <submittedName>
        <fullName evidence="2">Conserved protein containing a Zn-ribbon-like motif</fullName>
    </submittedName>
</protein>
<reference evidence="3" key="1">
    <citation type="submission" date="2016-03" db="EMBL/GenBank/DDBJ databases">
        <title>Complete genome sequence of the type strain Actinoalloteichus hymeniacidonis DSM 45092.</title>
        <authorList>
            <person name="Schaffert L."/>
            <person name="Albersmeier A."/>
            <person name="Winkler A."/>
            <person name="Kalinowski J."/>
            <person name="Zotchev S."/>
            <person name="Ruckert C."/>
        </authorList>
    </citation>
    <scope>NUCLEOTIDE SEQUENCE [LARGE SCALE GENOMIC DNA]</scope>
    <source>
        <strain evidence="3">HPA177(T) (DSM 45092(T))</strain>
    </source>
</reference>
<dbReference type="Pfam" id="PF11706">
    <property type="entry name" value="zf-CGNR"/>
    <property type="match status" value="1"/>
</dbReference>
<accession>A0AAC9HPP2</accession>